<name>A0A1H6FUQ2_9EURY</name>
<dbReference type="GO" id="GO:0006520">
    <property type="term" value="P:amino acid metabolic process"/>
    <property type="evidence" value="ECO:0007669"/>
    <property type="project" value="InterPro"/>
</dbReference>
<dbReference type="PANTHER" id="PTHR46383:SF3">
    <property type="entry name" value="ASPARTATE AMINOTRANSFERASE-RELATED"/>
    <property type="match status" value="1"/>
</dbReference>
<keyword evidence="4 8" id="KW-0032">Aminotransferase</keyword>
<dbReference type="PANTHER" id="PTHR46383">
    <property type="entry name" value="ASPARTATE AMINOTRANSFERASE"/>
    <property type="match status" value="1"/>
</dbReference>
<dbReference type="SUPFAM" id="SSF53383">
    <property type="entry name" value="PLP-dependent transferases"/>
    <property type="match status" value="1"/>
</dbReference>
<evidence type="ECO:0000259" key="7">
    <source>
        <dbReference type="Pfam" id="PF00155"/>
    </source>
</evidence>
<keyword evidence="5 8" id="KW-0808">Transferase</keyword>
<dbReference type="AlphaFoldDB" id="A0A1H6FUQ2"/>
<dbReference type="InterPro" id="IPR015421">
    <property type="entry name" value="PyrdxlP-dep_Trfase_major"/>
</dbReference>
<dbReference type="Gene3D" id="3.40.640.10">
    <property type="entry name" value="Type I PLP-dependent aspartate aminotransferase-like (Major domain)"/>
    <property type="match status" value="1"/>
</dbReference>
<dbReference type="GO" id="GO:0008483">
    <property type="term" value="F:transaminase activity"/>
    <property type="evidence" value="ECO:0007669"/>
    <property type="project" value="UniProtKB-KW"/>
</dbReference>
<organism evidence="8 9">
    <name type="scientific">Natronorubrum sediminis</name>
    <dbReference type="NCBI Taxonomy" id="640943"/>
    <lineage>
        <taxon>Archaea</taxon>
        <taxon>Methanobacteriati</taxon>
        <taxon>Methanobacteriota</taxon>
        <taxon>Stenosarchaea group</taxon>
        <taxon>Halobacteria</taxon>
        <taxon>Halobacteriales</taxon>
        <taxon>Natrialbaceae</taxon>
        <taxon>Natronorubrum</taxon>
    </lineage>
</organism>
<keyword evidence="6" id="KW-0663">Pyridoxal phosphate</keyword>
<dbReference type="EMBL" id="FNWL01000002">
    <property type="protein sequence ID" value="SEH14519.1"/>
    <property type="molecule type" value="Genomic_DNA"/>
</dbReference>
<dbReference type="InterPro" id="IPR015424">
    <property type="entry name" value="PyrdxlP-dep_Trfase"/>
</dbReference>
<evidence type="ECO:0000256" key="2">
    <source>
        <dbReference type="ARBA" id="ARBA00007441"/>
    </source>
</evidence>
<dbReference type="InterPro" id="IPR050596">
    <property type="entry name" value="AspAT/PAT-like"/>
</dbReference>
<gene>
    <name evidence="8" type="ORF">SAMN04487967_1640</name>
</gene>
<dbReference type="InterPro" id="IPR015422">
    <property type="entry name" value="PyrdxlP-dep_Trfase_small"/>
</dbReference>
<comment type="similarity">
    <text evidence="2">Belongs to the class-I pyridoxal-phosphate-dependent aminotransferase family.</text>
</comment>
<comment type="subunit">
    <text evidence="3">Homodimer.</text>
</comment>
<dbReference type="Pfam" id="PF00155">
    <property type="entry name" value="Aminotran_1_2"/>
    <property type="match status" value="1"/>
</dbReference>
<feature type="domain" description="Aminotransferase class I/classII large" evidence="7">
    <location>
        <begin position="65"/>
        <end position="403"/>
    </location>
</feature>
<dbReference type="Gene3D" id="3.90.1150.10">
    <property type="entry name" value="Aspartate Aminotransferase, domain 1"/>
    <property type="match status" value="1"/>
</dbReference>
<dbReference type="InterPro" id="IPR004839">
    <property type="entry name" value="Aminotransferase_I/II_large"/>
</dbReference>
<dbReference type="CDD" id="cd00609">
    <property type="entry name" value="AAT_like"/>
    <property type="match status" value="1"/>
</dbReference>
<evidence type="ECO:0000256" key="1">
    <source>
        <dbReference type="ARBA" id="ARBA00001933"/>
    </source>
</evidence>
<evidence type="ECO:0000256" key="5">
    <source>
        <dbReference type="ARBA" id="ARBA00022679"/>
    </source>
</evidence>
<evidence type="ECO:0000313" key="9">
    <source>
        <dbReference type="Proteomes" id="UP000199112"/>
    </source>
</evidence>
<dbReference type="Proteomes" id="UP000199112">
    <property type="component" value="Unassembled WGS sequence"/>
</dbReference>
<keyword evidence="9" id="KW-1185">Reference proteome</keyword>
<comment type="cofactor">
    <cofactor evidence="1">
        <name>pyridoxal 5'-phosphate</name>
        <dbReference type="ChEBI" id="CHEBI:597326"/>
    </cofactor>
</comment>
<reference evidence="9" key="1">
    <citation type="submission" date="2016-10" db="EMBL/GenBank/DDBJ databases">
        <authorList>
            <person name="Varghese N."/>
            <person name="Submissions S."/>
        </authorList>
    </citation>
    <scope>NUCLEOTIDE SEQUENCE [LARGE SCALE GENOMIC DNA]</scope>
    <source>
        <strain evidence="9">CGMCC 1.8981</strain>
    </source>
</reference>
<evidence type="ECO:0000256" key="4">
    <source>
        <dbReference type="ARBA" id="ARBA00022576"/>
    </source>
</evidence>
<accession>A0A1H6FUQ2</accession>
<evidence type="ECO:0000256" key="3">
    <source>
        <dbReference type="ARBA" id="ARBA00011738"/>
    </source>
</evidence>
<evidence type="ECO:0000313" key="8">
    <source>
        <dbReference type="EMBL" id="SEH14519.1"/>
    </source>
</evidence>
<dbReference type="GO" id="GO:0030170">
    <property type="term" value="F:pyridoxal phosphate binding"/>
    <property type="evidence" value="ECO:0007669"/>
    <property type="project" value="InterPro"/>
</dbReference>
<proteinExistence type="inferred from homology"/>
<evidence type="ECO:0000256" key="6">
    <source>
        <dbReference type="ARBA" id="ARBA00022898"/>
    </source>
</evidence>
<protein>
    <submittedName>
        <fullName evidence="8">Aspartate aminotransferase</fullName>
    </submittedName>
</protein>
<sequence>MSCGTFSGEDKTVSATVSVAFARGFRHIKSYRGPHHPLGMTEFARRVEQVSISGIREVFDAAGEDAINLGIGQPDFPTPAHARRGAIEAIESGQSDAYTSNKGTRSLREAIAAKYDRTYGLEVDPEDIIATSGGSEALHLVLQAHVDPGEEVIFPDPGFVSYDALTTIANGTPKPVGLREDLTLDPAAVEDAITDDTAVFVVNSPANPTGAVQSEEDMREFARIADEHDVLCVSDEVYEHIVFDGEHHPPLEFAESDNVVTVSACSKTYSMTGWRLGWVVGANPRIERMLRVHQYGQACASAPAQYAAEAALTGPQDPVDEMVAAFEDRRDVVLDGLEDAGLEVPKPEGAFYVMPKVPEGWCEEVLERDVVVVPGDAFGANGEGYARLSYATGMEELKDALEIIDAATQAVR</sequence>